<feature type="region of interest" description="Disordered" evidence="1">
    <location>
        <begin position="110"/>
        <end position="129"/>
    </location>
</feature>
<name>A0A7H9AWG8_ZYGMR</name>
<protein>
    <submittedName>
        <fullName evidence="2">Uncharacterized protein</fullName>
    </submittedName>
</protein>
<dbReference type="OrthoDB" id="2735536at2759"/>
<dbReference type="KEGG" id="zmk:HG535_0A03830"/>
<dbReference type="GeneID" id="59234080"/>
<feature type="region of interest" description="Disordered" evidence="1">
    <location>
        <begin position="312"/>
        <end position="336"/>
    </location>
</feature>
<dbReference type="InterPro" id="IPR016712">
    <property type="entry name" value="Rbsml_bS1m-like"/>
</dbReference>
<feature type="region of interest" description="Disordered" evidence="1">
    <location>
        <begin position="1"/>
        <end position="30"/>
    </location>
</feature>
<evidence type="ECO:0000313" key="2">
    <source>
        <dbReference type="EMBL" id="QLG70444.1"/>
    </source>
</evidence>
<dbReference type="Pfam" id="PF11709">
    <property type="entry name" value="Mit_ribos_Mrp51"/>
    <property type="match status" value="1"/>
</dbReference>
<dbReference type="PANTHER" id="PTHR28058">
    <property type="entry name" value="37S RIBOSOMAL PROTEIN MRP51, MITOCHONDRIAL"/>
    <property type="match status" value="1"/>
</dbReference>
<dbReference type="AlphaFoldDB" id="A0A7H9AWG8"/>
<dbReference type="RefSeq" id="XP_037142172.1">
    <property type="nucleotide sequence ID" value="XM_037286277.1"/>
</dbReference>
<dbReference type="GO" id="GO:0070124">
    <property type="term" value="P:mitochondrial translational initiation"/>
    <property type="evidence" value="ECO:0007669"/>
    <property type="project" value="TreeGrafter"/>
</dbReference>
<sequence>MSSSQLAQLLRGSRLSHVPRSSKPFVSSEPKYYPTHQVVETKPSTLNRQEWGLKAPIPRKVKSRYLIYNDLDTLERITTFETNAGSQWNRLRFQEMRLAPSYNPGKANPLFEGTSSPADKQAPLSSLMGVSEEKVDSSTKKLSQKSSALQALRKDFKLWMLNRDPEALKNKTFTAKDMNENAMQFLNERFGSHSQLEIRKDAFKGVIGSGGLTYTLGGKLLNSPNGVIQKTIVPGRFLNLDGNDRLAAIGGFVANASSSTPMTSQVAYNMGDFVRELTFPFDVQKVSVDENGKIMMKAQVISGLSQRMRGKIQGRSYQQRPIKTNKSSSPAVSPIDPKMQADELLNILLSNFN</sequence>
<feature type="compositionally biased region" description="Polar residues" evidence="1">
    <location>
        <begin position="315"/>
        <end position="331"/>
    </location>
</feature>
<keyword evidence="3" id="KW-1185">Reference proteome</keyword>
<reference evidence="2 3" key="1">
    <citation type="submission" date="2020-07" db="EMBL/GenBank/DDBJ databases">
        <title>The yeast mating-type switching endonuclease HO is a domesticated member of an unorthodox homing genetic element family.</title>
        <authorList>
            <person name="Coughlan A.Y."/>
            <person name="Lombardi L."/>
            <person name="Braun-Galleani S."/>
            <person name="Martos A.R."/>
            <person name="Galeote V."/>
            <person name="Bigey F."/>
            <person name="Dequin S."/>
            <person name="Byrne K.P."/>
            <person name="Wolfe K.H."/>
        </authorList>
    </citation>
    <scope>NUCLEOTIDE SEQUENCE [LARGE SCALE GENOMIC DNA]</scope>
    <source>
        <strain evidence="2 3">NRRL Y-6702</strain>
    </source>
</reference>
<dbReference type="EMBL" id="CP058604">
    <property type="protein sequence ID" value="QLG70444.1"/>
    <property type="molecule type" value="Genomic_DNA"/>
</dbReference>
<dbReference type="PIRSF" id="PIRSF018156">
    <property type="entry name" value="MRPL51_fungal"/>
    <property type="match status" value="1"/>
</dbReference>
<dbReference type="GO" id="GO:0003735">
    <property type="term" value="F:structural constituent of ribosome"/>
    <property type="evidence" value="ECO:0007669"/>
    <property type="project" value="TreeGrafter"/>
</dbReference>
<evidence type="ECO:0000313" key="3">
    <source>
        <dbReference type="Proteomes" id="UP000509704"/>
    </source>
</evidence>
<dbReference type="GO" id="GO:0005763">
    <property type="term" value="C:mitochondrial small ribosomal subunit"/>
    <property type="evidence" value="ECO:0007669"/>
    <property type="project" value="TreeGrafter"/>
</dbReference>
<proteinExistence type="predicted"/>
<organism evidence="2 3">
    <name type="scientific">Zygotorulaspora mrakii</name>
    <name type="common">Zygosaccharomyces mrakii</name>
    <dbReference type="NCBI Taxonomy" id="42260"/>
    <lineage>
        <taxon>Eukaryota</taxon>
        <taxon>Fungi</taxon>
        <taxon>Dikarya</taxon>
        <taxon>Ascomycota</taxon>
        <taxon>Saccharomycotina</taxon>
        <taxon>Saccharomycetes</taxon>
        <taxon>Saccharomycetales</taxon>
        <taxon>Saccharomycetaceae</taxon>
        <taxon>Zygotorulaspora</taxon>
    </lineage>
</organism>
<accession>A0A7H9AWG8</accession>
<evidence type="ECO:0000256" key="1">
    <source>
        <dbReference type="SAM" id="MobiDB-lite"/>
    </source>
</evidence>
<dbReference type="PANTHER" id="PTHR28058:SF1">
    <property type="entry name" value="SMALL RIBOSOMAL SUBUNIT PROTEIN BS1M"/>
    <property type="match status" value="1"/>
</dbReference>
<dbReference type="Proteomes" id="UP000509704">
    <property type="component" value="Chromosome 1"/>
</dbReference>
<gene>
    <name evidence="2" type="ORF">HG535_0A03830</name>
</gene>